<comment type="caution">
    <text evidence="3">The sequence shown here is derived from an EMBL/GenBank/DDBJ whole genome shotgun (WGS) entry which is preliminary data.</text>
</comment>
<proteinExistence type="predicted"/>
<evidence type="ECO:0000313" key="4">
    <source>
        <dbReference type="Proteomes" id="UP000521868"/>
    </source>
</evidence>
<evidence type="ECO:0000313" key="3">
    <source>
        <dbReference type="EMBL" id="NKE67608.1"/>
    </source>
</evidence>
<feature type="coiled-coil region" evidence="1">
    <location>
        <begin position="89"/>
        <end position="183"/>
    </location>
</feature>
<dbReference type="Proteomes" id="UP000521868">
    <property type="component" value="Unassembled WGS sequence"/>
</dbReference>
<organism evidence="3 4">
    <name type="scientific">Ramlibacter lithotrophicus</name>
    <dbReference type="NCBI Taxonomy" id="2606681"/>
    <lineage>
        <taxon>Bacteria</taxon>
        <taxon>Pseudomonadati</taxon>
        <taxon>Pseudomonadota</taxon>
        <taxon>Betaproteobacteria</taxon>
        <taxon>Burkholderiales</taxon>
        <taxon>Comamonadaceae</taxon>
        <taxon>Ramlibacter</taxon>
    </lineage>
</organism>
<dbReference type="AlphaFoldDB" id="A0A7X6DIE3"/>
<sequence length="215" mass="24011">MDEANLHLHMIFHNGTASVKPLIAGLGAALLIRKQGGSRKQAQDALYAANRQLGDDYHQSVSSRFDHLRRSAAPKPSPTGRAYSKKRAREIAARLVAQAEEESRALREAAKQEADAIKASGEERARADVEAAVAQAEADMVARREMELERLKREAVAAVKPEYERMKTLMLEAAERYRRKEEKWVALLEEAVPDQRERSRLLRQIGVLIPSHGVG</sequence>
<keyword evidence="1" id="KW-0175">Coiled coil</keyword>
<reference evidence="3 4" key="1">
    <citation type="journal article" date="2020" name="Nature">
        <title>Bacterial chemolithoautotrophy via manganese oxidation.</title>
        <authorList>
            <person name="Yu H."/>
            <person name="Leadbetter J.R."/>
        </authorList>
    </citation>
    <scope>NUCLEOTIDE SEQUENCE [LARGE SCALE GENOMIC DNA]</scope>
    <source>
        <strain evidence="3 4">RBP-1</strain>
    </source>
</reference>
<dbReference type="RefSeq" id="WP_168108716.1">
    <property type="nucleotide sequence ID" value="NZ_VTOX01000006.1"/>
</dbReference>
<keyword evidence="4" id="KW-1185">Reference proteome</keyword>
<accession>A0A7X6DIE3</accession>
<name>A0A7X6DIE3_9BURK</name>
<gene>
    <name evidence="3" type="ORF">RAMLITH_17435</name>
</gene>
<evidence type="ECO:0000256" key="2">
    <source>
        <dbReference type="SAM" id="MobiDB-lite"/>
    </source>
</evidence>
<protein>
    <submittedName>
        <fullName evidence="3">Uncharacterized protein</fullName>
    </submittedName>
</protein>
<feature type="region of interest" description="Disordered" evidence="2">
    <location>
        <begin position="66"/>
        <end position="86"/>
    </location>
</feature>
<evidence type="ECO:0000256" key="1">
    <source>
        <dbReference type="SAM" id="Coils"/>
    </source>
</evidence>
<dbReference type="EMBL" id="VTOX01000006">
    <property type="protein sequence ID" value="NKE67608.1"/>
    <property type="molecule type" value="Genomic_DNA"/>
</dbReference>